<comment type="caution">
    <text evidence="10">The sequence shown here is derived from an EMBL/GenBank/DDBJ whole genome shotgun (WGS) entry which is preliminary data.</text>
</comment>
<feature type="transmembrane region" description="Helical" evidence="8">
    <location>
        <begin position="271"/>
        <end position="295"/>
    </location>
</feature>
<evidence type="ECO:0000256" key="8">
    <source>
        <dbReference type="SAM" id="Phobius"/>
    </source>
</evidence>
<feature type="domain" description="Major facilitator superfamily (MFS) profile" evidence="9">
    <location>
        <begin position="16"/>
        <end position="492"/>
    </location>
</feature>
<dbReference type="CDD" id="cd17321">
    <property type="entry name" value="MFS_MMR_MDR_like"/>
    <property type="match status" value="1"/>
</dbReference>
<feature type="transmembrane region" description="Helical" evidence="8">
    <location>
        <begin position="337"/>
        <end position="357"/>
    </location>
</feature>
<keyword evidence="3" id="KW-1003">Cell membrane</keyword>
<comment type="subcellular location">
    <subcellularLocation>
        <location evidence="1">Cell membrane</location>
        <topology evidence="1">Multi-pass membrane protein</topology>
    </subcellularLocation>
</comment>
<dbReference type="Gene3D" id="1.20.1720.10">
    <property type="entry name" value="Multidrug resistance protein D"/>
    <property type="match status" value="1"/>
</dbReference>
<dbReference type="InterPro" id="IPR020846">
    <property type="entry name" value="MFS_dom"/>
</dbReference>
<evidence type="ECO:0000256" key="3">
    <source>
        <dbReference type="ARBA" id="ARBA00022475"/>
    </source>
</evidence>
<keyword evidence="6 8" id="KW-0472">Membrane</keyword>
<evidence type="ECO:0000256" key="2">
    <source>
        <dbReference type="ARBA" id="ARBA00022448"/>
    </source>
</evidence>
<sequence>MPPAENLRAGRREWLALVVLALPALLLALDSGVLLLALPAIGADLRTGPAQLLWAMDVYGFMIAGFLVTMGTLGDRIGRRRLLTAGAAAFGGASVLVAYADSATTLIAARALLGIAGAALMPTTLALIGTLFRDPRQRTAAVGVWMACFMAGMVIGPLVGGVLLRFAWWGSVFLLGVPVMALLLITAPLLLPADRERTPDSARLDPLSVLLSLAAVLAAVQGLKGLATGAGTALSSALVLLGLLLGRMFVRRQRGLARPLLDLGLFADRTIRSVLLIMLLGGAAMGGIGLLTAQYLQLALGLDPLSAGLWMLPYALAMLIGSALTPPLARRIPPGRLIAGGLALAAAGYGLLLTQAASGGLPVVITGLVVVYLGLAPSAVLGTDLILAAAPADRTGSASALSESGSELGFALGTAVLGSVGTAVYRVRMPEGARTDETFAGAVSRSEELPAGPGQALFDQAREAFTDGLTTVAWVCALLAAGLAALALRGIRGAAPAD</sequence>
<proteinExistence type="predicted"/>
<dbReference type="InterPro" id="IPR011701">
    <property type="entry name" value="MFS"/>
</dbReference>
<evidence type="ECO:0000256" key="7">
    <source>
        <dbReference type="ARBA" id="ARBA00023251"/>
    </source>
</evidence>
<feature type="transmembrane region" description="Helical" evidence="8">
    <location>
        <begin position="229"/>
        <end position="250"/>
    </location>
</feature>
<keyword evidence="7" id="KW-0046">Antibiotic resistance</keyword>
<dbReference type="Gene3D" id="1.20.1250.20">
    <property type="entry name" value="MFS general substrate transporter like domains"/>
    <property type="match status" value="1"/>
</dbReference>
<accession>A0ABW0A8X9</accession>
<feature type="transmembrane region" description="Helical" evidence="8">
    <location>
        <begin position="82"/>
        <end position="100"/>
    </location>
</feature>
<feature type="transmembrane region" description="Helical" evidence="8">
    <location>
        <begin position="204"/>
        <end position="223"/>
    </location>
</feature>
<evidence type="ECO:0000313" key="10">
    <source>
        <dbReference type="EMBL" id="MFC5150206.1"/>
    </source>
</evidence>
<reference evidence="11" key="1">
    <citation type="journal article" date="2019" name="Int. J. Syst. Evol. Microbiol.">
        <title>The Global Catalogue of Microorganisms (GCM) 10K type strain sequencing project: providing services to taxonomists for standard genome sequencing and annotation.</title>
        <authorList>
            <consortium name="The Broad Institute Genomics Platform"/>
            <consortium name="The Broad Institute Genome Sequencing Center for Infectious Disease"/>
            <person name="Wu L."/>
            <person name="Ma J."/>
        </authorList>
    </citation>
    <scope>NUCLEOTIDE SEQUENCE [LARGE SCALE GENOMIC DNA]</scope>
    <source>
        <strain evidence="11">PCU 266</strain>
    </source>
</reference>
<dbReference type="RefSeq" id="WP_344472651.1">
    <property type="nucleotide sequence ID" value="NZ_BAAASB010000002.1"/>
</dbReference>
<dbReference type="PRINTS" id="PR01035">
    <property type="entry name" value="TCRTETA"/>
</dbReference>
<evidence type="ECO:0000256" key="1">
    <source>
        <dbReference type="ARBA" id="ARBA00004651"/>
    </source>
</evidence>
<dbReference type="Pfam" id="PF07690">
    <property type="entry name" value="MFS_1"/>
    <property type="match status" value="1"/>
</dbReference>
<keyword evidence="11" id="KW-1185">Reference proteome</keyword>
<feature type="transmembrane region" description="Helical" evidence="8">
    <location>
        <begin position="53"/>
        <end position="70"/>
    </location>
</feature>
<keyword evidence="4 8" id="KW-0812">Transmembrane</keyword>
<dbReference type="PANTHER" id="PTHR42718">
    <property type="entry name" value="MAJOR FACILITATOR SUPERFAMILY MULTIDRUG TRANSPORTER MFSC"/>
    <property type="match status" value="1"/>
</dbReference>
<evidence type="ECO:0000256" key="5">
    <source>
        <dbReference type="ARBA" id="ARBA00022989"/>
    </source>
</evidence>
<protein>
    <submittedName>
        <fullName evidence="10">MFS transporter</fullName>
    </submittedName>
</protein>
<evidence type="ECO:0000313" key="11">
    <source>
        <dbReference type="Proteomes" id="UP001596160"/>
    </source>
</evidence>
<evidence type="ECO:0000256" key="6">
    <source>
        <dbReference type="ARBA" id="ARBA00023136"/>
    </source>
</evidence>
<keyword evidence="2" id="KW-0813">Transport</keyword>
<feature type="transmembrane region" description="Helical" evidence="8">
    <location>
        <begin position="140"/>
        <end position="160"/>
    </location>
</feature>
<dbReference type="PANTHER" id="PTHR42718:SF47">
    <property type="entry name" value="METHYL VIOLOGEN RESISTANCE PROTEIN SMVA"/>
    <property type="match status" value="1"/>
</dbReference>
<gene>
    <name evidence="10" type="ORF">ACFPRH_00495</name>
</gene>
<organism evidence="10 11">
    <name type="scientific">Streptomyces amakusaensis</name>
    <dbReference type="NCBI Taxonomy" id="67271"/>
    <lineage>
        <taxon>Bacteria</taxon>
        <taxon>Bacillati</taxon>
        <taxon>Actinomycetota</taxon>
        <taxon>Actinomycetes</taxon>
        <taxon>Kitasatosporales</taxon>
        <taxon>Streptomycetaceae</taxon>
        <taxon>Streptomyces</taxon>
    </lineage>
</organism>
<evidence type="ECO:0000259" key="9">
    <source>
        <dbReference type="PROSITE" id="PS50850"/>
    </source>
</evidence>
<evidence type="ECO:0000256" key="4">
    <source>
        <dbReference type="ARBA" id="ARBA00022692"/>
    </source>
</evidence>
<feature type="transmembrane region" description="Helical" evidence="8">
    <location>
        <begin position="307"/>
        <end position="325"/>
    </location>
</feature>
<dbReference type="InterPro" id="IPR036259">
    <property type="entry name" value="MFS_trans_sf"/>
</dbReference>
<dbReference type="Proteomes" id="UP001596160">
    <property type="component" value="Unassembled WGS sequence"/>
</dbReference>
<feature type="transmembrane region" description="Helical" evidence="8">
    <location>
        <begin position="472"/>
        <end position="491"/>
    </location>
</feature>
<name>A0ABW0A8X9_9ACTN</name>
<keyword evidence="5 8" id="KW-1133">Transmembrane helix</keyword>
<dbReference type="EMBL" id="JBHSKP010000001">
    <property type="protein sequence ID" value="MFC5150206.1"/>
    <property type="molecule type" value="Genomic_DNA"/>
</dbReference>
<feature type="transmembrane region" description="Helical" evidence="8">
    <location>
        <begin position="363"/>
        <end position="387"/>
    </location>
</feature>
<dbReference type="InterPro" id="IPR001958">
    <property type="entry name" value="Tet-R_TetA/multi-R_MdtG-like"/>
</dbReference>
<dbReference type="PROSITE" id="PS50850">
    <property type="entry name" value="MFS"/>
    <property type="match status" value="1"/>
</dbReference>
<feature type="transmembrane region" description="Helical" evidence="8">
    <location>
        <begin position="106"/>
        <end position="128"/>
    </location>
</feature>
<dbReference type="SUPFAM" id="SSF103473">
    <property type="entry name" value="MFS general substrate transporter"/>
    <property type="match status" value="1"/>
</dbReference>
<feature type="transmembrane region" description="Helical" evidence="8">
    <location>
        <begin position="166"/>
        <end position="192"/>
    </location>
</feature>